<sequence length="81" mass="9296">MNDPHEQLEQELRTLWQQAANTRKATSTQRISRILKRSRAELSLRDLFQFAGFLSLAFFQLFGAVVHAAVANPKDNNHESK</sequence>
<keyword evidence="3" id="KW-1185">Reference proteome</keyword>
<evidence type="ECO:0000313" key="2">
    <source>
        <dbReference type="EMBL" id="QTR46499.1"/>
    </source>
</evidence>
<dbReference type="EMBL" id="CP072801">
    <property type="protein sequence ID" value="QTR46499.1"/>
    <property type="molecule type" value="Genomic_DNA"/>
</dbReference>
<keyword evidence="1" id="KW-0812">Transmembrane</keyword>
<accession>A0ABX7WXZ9</accession>
<evidence type="ECO:0000256" key="1">
    <source>
        <dbReference type="SAM" id="Phobius"/>
    </source>
</evidence>
<reference evidence="2 3" key="1">
    <citation type="submission" date="2021-04" db="EMBL/GenBank/DDBJ databases">
        <title>Genomics, taxonomy and metabolism of representatives of sulfur bacteria of the genus Thiothrix: Thiothrix fructosivorans QT, Thiothrix unzii A1T and three new species, Thiothrix subterranea sp. nov., Thiothrix litoralis sp. nov. and 'Candidatus Thiothrix anitrata' sp. nov.</title>
        <authorList>
            <person name="Ravin N.V."/>
            <person name="Smolyakov D."/>
            <person name="Rudenko T.S."/>
            <person name="Mardanov A.V."/>
            <person name="Beletsky A.V."/>
            <person name="Markov N.D."/>
            <person name="Fomenkov A.I."/>
            <person name="Roberts R.J."/>
            <person name="Karnachuk O.V."/>
            <person name="Novikov A."/>
            <person name="Grabovich M.Y."/>
        </authorList>
    </citation>
    <scope>NUCLEOTIDE SEQUENCE [LARGE SCALE GENOMIC DNA]</scope>
    <source>
        <strain evidence="2 3">AS</strain>
    </source>
</reference>
<gene>
    <name evidence="2" type="ORF">J9253_00605</name>
</gene>
<protein>
    <submittedName>
        <fullName evidence="2">Uncharacterized protein</fullName>
    </submittedName>
</protein>
<keyword evidence="1" id="KW-0472">Membrane</keyword>
<organism evidence="2 3">
    <name type="scientific">Thiothrix litoralis</name>
    <dbReference type="NCBI Taxonomy" id="2891210"/>
    <lineage>
        <taxon>Bacteria</taxon>
        <taxon>Pseudomonadati</taxon>
        <taxon>Pseudomonadota</taxon>
        <taxon>Gammaproteobacteria</taxon>
        <taxon>Thiotrichales</taxon>
        <taxon>Thiotrichaceae</taxon>
        <taxon>Thiothrix</taxon>
    </lineage>
</organism>
<keyword evidence="1" id="KW-1133">Transmembrane helix</keyword>
<dbReference type="Proteomes" id="UP000672039">
    <property type="component" value="Chromosome"/>
</dbReference>
<dbReference type="RefSeq" id="WP_210222834.1">
    <property type="nucleotide sequence ID" value="NZ_CP072801.1"/>
</dbReference>
<proteinExistence type="predicted"/>
<evidence type="ECO:0000313" key="3">
    <source>
        <dbReference type="Proteomes" id="UP000672039"/>
    </source>
</evidence>
<name>A0ABX7WXZ9_9GAMM</name>
<feature type="transmembrane region" description="Helical" evidence="1">
    <location>
        <begin position="47"/>
        <end position="70"/>
    </location>
</feature>